<feature type="binding site" evidence="10">
    <location>
        <begin position="423"/>
        <end position="430"/>
    </location>
    <ligand>
        <name>GTP</name>
        <dbReference type="ChEBI" id="CHEBI:37565"/>
    </ligand>
</feature>
<comment type="caution">
    <text evidence="15">The sequence shown here is derived from an EMBL/GenBank/DDBJ whole genome shotgun (WGS) entry which is preliminary data.</text>
</comment>
<dbReference type="Pfam" id="PF00009">
    <property type="entry name" value="GTP_EFTU"/>
    <property type="match status" value="1"/>
</dbReference>
<feature type="compositionally biased region" description="Basic and acidic residues" evidence="13">
    <location>
        <begin position="308"/>
        <end position="320"/>
    </location>
</feature>
<dbReference type="GeneID" id="82190075"/>
<comment type="similarity">
    <text evidence="2 10 11">Belongs to the TRAFAC class translation factor GTPase superfamily. Classic translation factor GTPase family. IF-2 subfamily.</text>
</comment>
<evidence type="ECO:0000256" key="2">
    <source>
        <dbReference type="ARBA" id="ARBA00007733"/>
    </source>
</evidence>
<dbReference type="Gene3D" id="1.10.10.2480">
    <property type="match status" value="1"/>
</dbReference>
<dbReference type="Pfam" id="PF22042">
    <property type="entry name" value="EF-G_D2"/>
    <property type="match status" value="1"/>
</dbReference>
<feature type="binding site" evidence="10">
    <location>
        <begin position="523"/>
        <end position="526"/>
    </location>
    <ligand>
        <name>GTP</name>
        <dbReference type="ChEBI" id="CHEBI:37565"/>
    </ligand>
</feature>
<evidence type="ECO:0000256" key="8">
    <source>
        <dbReference type="ARBA" id="ARBA00023134"/>
    </source>
</evidence>
<gene>
    <name evidence="10" type="primary">infB</name>
    <name evidence="15" type="ORF">C811_00453</name>
</gene>
<proteinExistence type="inferred from homology"/>
<feature type="region of interest" description="Disordered" evidence="13">
    <location>
        <begin position="61"/>
        <end position="249"/>
    </location>
</feature>
<dbReference type="InterPro" id="IPR015760">
    <property type="entry name" value="TIF_IF2"/>
</dbReference>
<feature type="compositionally biased region" description="Basic residues" evidence="13">
    <location>
        <begin position="235"/>
        <end position="248"/>
    </location>
</feature>
<dbReference type="GO" id="GO:0003924">
    <property type="term" value="F:GTPase activity"/>
    <property type="evidence" value="ECO:0007669"/>
    <property type="project" value="UniProtKB-UniRule"/>
</dbReference>
<keyword evidence="6 10" id="KW-0547">Nucleotide-binding</keyword>
<dbReference type="InterPro" id="IPR000795">
    <property type="entry name" value="T_Tr_GTP-bd_dom"/>
</dbReference>
<feature type="compositionally biased region" description="Basic and acidic residues" evidence="13">
    <location>
        <begin position="141"/>
        <end position="177"/>
    </location>
</feature>
<dbReference type="PROSITE" id="PS01176">
    <property type="entry name" value="IF2"/>
    <property type="match status" value="1"/>
</dbReference>
<evidence type="ECO:0000256" key="12">
    <source>
        <dbReference type="RuleBase" id="RU000645"/>
    </source>
</evidence>
<dbReference type="InterPro" id="IPR005225">
    <property type="entry name" value="Small_GTP-bd"/>
</dbReference>
<dbReference type="STRING" id="1235794.C811_00453"/>
<evidence type="ECO:0000256" key="5">
    <source>
        <dbReference type="ARBA" id="ARBA00022540"/>
    </source>
</evidence>
<feature type="domain" description="Tr-type G" evidence="14">
    <location>
        <begin position="414"/>
        <end position="583"/>
    </location>
</feature>
<dbReference type="CDD" id="cd03702">
    <property type="entry name" value="IF2_mtIF2_II"/>
    <property type="match status" value="1"/>
</dbReference>
<dbReference type="FunFam" id="2.40.30.10:FF:000008">
    <property type="entry name" value="Translation initiation factor IF-2"/>
    <property type="match status" value="1"/>
</dbReference>
<comment type="function">
    <text evidence="9 10 11">One of the essential components for the initiation of protein synthesis. Protects formylmethionyl-tRNA from spontaneous hydrolysis and promotes its binding to the 30S ribosomal subunits. Also involved in the hydrolysis of GTP during the formation of the 70S ribosomal complex.</text>
</comment>
<evidence type="ECO:0000256" key="11">
    <source>
        <dbReference type="RuleBase" id="RU000644"/>
    </source>
</evidence>
<comment type="subcellular location">
    <subcellularLocation>
        <location evidence="1 10 12">Cytoplasm</location>
    </subcellularLocation>
</comment>
<evidence type="ECO:0000313" key="16">
    <source>
        <dbReference type="Proteomes" id="UP000014204"/>
    </source>
</evidence>
<dbReference type="InterPro" id="IPR006847">
    <property type="entry name" value="IF2_N"/>
</dbReference>
<dbReference type="SUPFAM" id="SSF52156">
    <property type="entry name" value="Initiation factor IF2/eIF5b, domain 3"/>
    <property type="match status" value="1"/>
</dbReference>
<feature type="binding site" evidence="10">
    <location>
        <begin position="469"/>
        <end position="473"/>
    </location>
    <ligand>
        <name>GTP</name>
        <dbReference type="ChEBI" id="CHEBI:37565"/>
    </ligand>
</feature>
<sequence length="914" mass="99815">MASMRVHELAKEFDMSSGDLLDRLKEMKIPAKSHASMLNEAYVDKIRKNLEPEIRARAGALAAEEEAALAAEKEEAERQRAEEEAARKAAREKELAEREAARAQRESARADEPAREGEGRTVRKAPVTNSSFASLEQQIASEKERVEREREEARARARAEKAAAEVAKKRAVEEALRRGHKKSAKAAAPEAPKHAPAPAPAPTARKANFDSLLSQIEAEKQRMEAQKSAMDAARKAGRGAGKKGKKGAHQVVPELEAQQAAAPEDRYAQMAVQAEKLQRDKVLAEARAAVAAATTHEGEGRRKKRKEKREAEARERAEAEAIERGLDPSLVLDDSVVEIPQGATVAKFAELLGVQPNDVIKRLFMLGQVLTLTQSMNDETMELIADDMGRKVRVVSPEEEYAVVYNDSEADLKPRPPVVTVMGHVDHGKTSLLDAIRDTGVVASEAGGITQHIGASVVNIGDRQITFIDTPGHEAFTAMRARGAQVTDVIVLVVAADDGVMPQTIEAINHAKAAEVPIVVAVNKIDKPGANPDRVRQELTEYGVIPEEWGGSNMFVEVSAKKKLHIDDLLETIILQADVLELKANPDAEASGFVIEANLDKGRGPVATVLIQRGTLHTGDVVVAGTSYGRVRALVNPRGEHVGEARPADPVEILGLNSVPTAGDEFRVFEDERDARKLAEERALRARLAAQETKSHMSLDDLFSRIEEGKQTDLNLIVKADVQGSIEALRDAFEKMDQSEVRINIVHSAVGGITETDVTLAAASDAIIIGFNVRPTGKSRVQSEKEKVDIRLYRVIYQAIEDINAARVGLLSPDIVEVDTGIAEVRETFKVPKVGTIAGCYIVEGEINRDDKVRIVRDGTVIFEGHMASLRRFKDDVKNVKQGYECGIGIEKFQDLKVGDTIEGYQVKEVERTE</sequence>
<dbReference type="InterPro" id="IPR009000">
    <property type="entry name" value="Transl_B-barrel_sf"/>
</dbReference>
<evidence type="ECO:0000259" key="14">
    <source>
        <dbReference type="PROSITE" id="PS51722"/>
    </source>
</evidence>
<dbReference type="Proteomes" id="UP000014204">
    <property type="component" value="Unassembled WGS sequence"/>
</dbReference>
<feature type="region of interest" description="Disordered" evidence="13">
    <location>
        <begin position="292"/>
        <end position="320"/>
    </location>
</feature>
<dbReference type="FunFam" id="3.40.50.300:FF:000019">
    <property type="entry name" value="Translation initiation factor IF-2"/>
    <property type="match status" value="1"/>
</dbReference>
<dbReference type="GO" id="GO:0005829">
    <property type="term" value="C:cytosol"/>
    <property type="evidence" value="ECO:0007669"/>
    <property type="project" value="TreeGrafter"/>
</dbReference>
<dbReference type="HOGENOM" id="CLU_006301_5_1_11"/>
<keyword evidence="16" id="KW-1185">Reference proteome</keyword>
<dbReference type="Gene3D" id="2.40.30.10">
    <property type="entry name" value="Translation factors"/>
    <property type="match status" value="2"/>
</dbReference>
<dbReference type="HAMAP" id="MF_00100_B">
    <property type="entry name" value="IF_2_B"/>
    <property type="match status" value="1"/>
</dbReference>
<keyword evidence="5 10" id="KW-0396">Initiation factor</keyword>
<evidence type="ECO:0000256" key="10">
    <source>
        <dbReference type="HAMAP-Rule" id="MF_00100"/>
    </source>
</evidence>
<dbReference type="PANTHER" id="PTHR43381">
    <property type="entry name" value="TRANSLATION INITIATION FACTOR IF-2-RELATED"/>
    <property type="match status" value="1"/>
</dbReference>
<dbReference type="OrthoDB" id="9811804at2"/>
<feature type="compositionally biased region" description="Low complexity" evidence="13">
    <location>
        <begin position="185"/>
        <end position="194"/>
    </location>
</feature>
<dbReference type="AlphaFoldDB" id="R9L1L6"/>
<dbReference type="InterPro" id="IPR027417">
    <property type="entry name" value="P-loop_NTPase"/>
</dbReference>
<dbReference type="Gene3D" id="3.40.50.10050">
    <property type="entry name" value="Translation initiation factor IF- 2, domain 3"/>
    <property type="match status" value="1"/>
</dbReference>
<evidence type="ECO:0000256" key="7">
    <source>
        <dbReference type="ARBA" id="ARBA00022917"/>
    </source>
</evidence>
<dbReference type="NCBIfam" id="TIGR00231">
    <property type="entry name" value="small_GTP"/>
    <property type="match status" value="1"/>
</dbReference>
<dbReference type="Pfam" id="PF11987">
    <property type="entry name" value="IF-2"/>
    <property type="match status" value="1"/>
</dbReference>
<evidence type="ECO:0000256" key="4">
    <source>
        <dbReference type="ARBA" id="ARBA00022490"/>
    </source>
</evidence>
<dbReference type="Pfam" id="PF04760">
    <property type="entry name" value="IF2_N"/>
    <property type="match status" value="2"/>
</dbReference>
<feature type="region of interest" description="G-domain" evidence="10">
    <location>
        <begin position="417"/>
        <end position="565"/>
    </location>
</feature>
<name>R9L1L6_9ACTN</name>
<feature type="compositionally biased region" description="Polar residues" evidence="13">
    <location>
        <begin position="127"/>
        <end position="140"/>
    </location>
</feature>
<dbReference type="FunFam" id="3.40.50.10050:FF:000001">
    <property type="entry name" value="Translation initiation factor IF-2"/>
    <property type="match status" value="1"/>
</dbReference>
<dbReference type="CDD" id="cd01887">
    <property type="entry name" value="IF2_eIF5B"/>
    <property type="match status" value="1"/>
</dbReference>
<dbReference type="InterPro" id="IPR000178">
    <property type="entry name" value="TF_IF2_bacterial-like"/>
</dbReference>
<dbReference type="EMBL" id="ASSY01000005">
    <property type="protein sequence ID" value="EOS52423.1"/>
    <property type="molecule type" value="Genomic_DNA"/>
</dbReference>
<dbReference type="RefSeq" id="WP_016308687.1">
    <property type="nucleotide sequence ID" value="NZ_KE159646.1"/>
</dbReference>
<dbReference type="GO" id="GO:0005525">
    <property type="term" value="F:GTP binding"/>
    <property type="evidence" value="ECO:0007669"/>
    <property type="project" value="UniProtKB-KW"/>
</dbReference>
<evidence type="ECO:0000256" key="13">
    <source>
        <dbReference type="SAM" id="MobiDB-lite"/>
    </source>
</evidence>
<dbReference type="Gene3D" id="3.40.50.300">
    <property type="entry name" value="P-loop containing nucleotide triphosphate hydrolases"/>
    <property type="match status" value="1"/>
</dbReference>
<accession>R9L1L6</accession>
<organism evidence="15 16">
    <name type="scientific">Adlercreutzia caecimuris B7</name>
    <dbReference type="NCBI Taxonomy" id="1235794"/>
    <lineage>
        <taxon>Bacteria</taxon>
        <taxon>Bacillati</taxon>
        <taxon>Actinomycetota</taxon>
        <taxon>Coriobacteriia</taxon>
        <taxon>Eggerthellales</taxon>
        <taxon>Eggerthellaceae</taxon>
        <taxon>Adlercreutzia</taxon>
    </lineage>
</organism>
<evidence type="ECO:0000256" key="3">
    <source>
        <dbReference type="ARBA" id="ARBA00020675"/>
    </source>
</evidence>
<dbReference type="InterPro" id="IPR004161">
    <property type="entry name" value="EFTu-like_2"/>
</dbReference>
<dbReference type="eggNOG" id="COG0532">
    <property type="taxonomic scope" value="Bacteria"/>
</dbReference>
<dbReference type="NCBIfam" id="TIGR00487">
    <property type="entry name" value="IF-2"/>
    <property type="match status" value="1"/>
</dbReference>
<protein>
    <recommendedName>
        <fullName evidence="3 10">Translation initiation factor IF-2</fullName>
    </recommendedName>
</protein>
<dbReference type="Pfam" id="PF03144">
    <property type="entry name" value="GTP_EFTU_D2"/>
    <property type="match status" value="1"/>
</dbReference>
<dbReference type="FunFam" id="2.40.30.10:FF:000007">
    <property type="entry name" value="Translation initiation factor IF-2"/>
    <property type="match status" value="1"/>
</dbReference>
<dbReference type="InterPro" id="IPR036925">
    <property type="entry name" value="TIF_IF2_dom3_sf"/>
</dbReference>
<keyword evidence="4 10" id="KW-0963">Cytoplasm</keyword>
<feature type="compositionally biased region" description="Basic and acidic residues" evidence="13">
    <location>
        <begin position="71"/>
        <end position="121"/>
    </location>
</feature>
<dbReference type="SUPFAM" id="SSF52540">
    <property type="entry name" value="P-loop containing nucleoside triphosphate hydrolases"/>
    <property type="match status" value="1"/>
</dbReference>
<dbReference type="InterPro" id="IPR023115">
    <property type="entry name" value="TIF_IF2_dom3"/>
</dbReference>
<evidence type="ECO:0000256" key="6">
    <source>
        <dbReference type="ARBA" id="ARBA00022741"/>
    </source>
</evidence>
<keyword evidence="8 10" id="KW-0342">GTP-binding</keyword>
<reference evidence="15 16" key="1">
    <citation type="submission" date="2013-04" db="EMBL/GenBank/DDBJ databases">
        <title>The Genome Sequence of Enterorhabdus caecimuris B7.</title>
        <authorList>
            <consortium name="The Broad Institute Genomics Platform"/>
            <consortium name="The Broad Institute Genome Sequencing Center for Infectious Disease"/>
            <person name="Earl A."/>
            <person name="Xavier R."/>
            <person name="Elson C."/>
            <person name="Duck W."/>
            <person name="Walker B."/>
            <person name="Young S."/>
            <person name="Zeng Q."/>
            <person name="Gargeya S."/>
            <person name="Fitzgerald M."/>
            <person name="Haas B."/>
            <person name="Abouelleil A."/>
            <person name="Allen A.W."/>
            <person name="Alvarado L."/>
            <person name="Arachchi H.M."/>
            <person name="Berlin A.M."/>
            <person name="Chapman S.B."/>
            <person name="Gainer-Dewar J."/>
            <person name="Goldberg J."/>
            <person name="Griggs A."/>
            <person name="Gujja S."/>
            <person name="Hansen M."/>
            <person name="Howarth C."/>
            <person name="Imamovic A."/>
            <person name="Ireland A."/>
            <person name="Larimer J."/>
            <person name="McCowan C."/>
            <person name="Murphy C."/>
            <person name="Pearson M."/>
            <person name="Poon T.W."/>
            <person name="Priest M."/>
            <person name="Roberts A."/>
            <person name="Saif S."/>
            <person name="Shea T."/>
            <person name="Sisk P."/>
            <person name="Sykes S."/>
            <person name="Wortman J."/>
            <person name="Nusbaum C."/>
            <person name="Birren B."/>
        </authorList>
    </citation>
    <scope>NUCLEOTIDE SEQUENCE [LARGE SCALE GENOMIC DNA]</scope>
    <source>
        <strain evidence="15 16">B7</strain>
    </source>
</reference>
<dbReference type="PANTHER" id="PTHR43381:SF5">
    <property type="entry name" value="TR-TYPE G DOMAIN-CONTAINING PROTEIN"/>
    <property type="match status" value="1"/>
</dbReference>
<dbReference type="InterPro" id="IPR044145">
    <property type="entry name" value="IF2_II"/>
</dbReference>
<dbReference type="PATRIC" id="fig|1235794.3.peg.444"/>
<dbReference type="GO" id="GO:0003743">
    <property type="term" value="F:translation initiation factor activity"/>
    <property type="evidence" value="ECO:0007669"/>
    <property type="project" value="UniProtKB-UniRule"/>
</dbReference>
<keyword evidence="7 10" id="KW-0648">Protein biosynthesis</keyword>
<dbReference type="SUPFAM" id="SSF50447">
    <property type="entry name" value="Translation proteins"/>
    <property type="match status" value="2"/>
</dbReference>
<evidence type="ECO:0000256" key="1">
    <source>
        <dbReference type="ARBA" id="ARBA00004496"/>
    </source>
</evidence>
<dbReference type="InterPro" id="IPR053905">
    <property type="entry name" value="EF-G-like_DII"/>
</dbReference>
<evidence type="ECO:0000256" key="9">
    <source>
        <dbReference type="ARBA" id="ARBA00025162"/>
    </source>
</evidence>
<dbReference type="CDD" id="cd03692">
    <property type="entry name" value="mtIF2_IVc"/>
    <property type="match status" value="1"/>
</dbReference>
<dbReference type="PROSITE" id="PS51722">
    <property type="entry name" value="G_TR_2"/>
    <property type="match status" value="1"/>
</dbReference>
<evidence type="ECO:0000313" key="15">
    <source>
        <dbReference type="EMBL" id="EOS52423.1"/>
    </source>
</evidence>